<name>A0A6P5GK96_ANACO</name>
<dbReference type="Proteomes" id="UP000515123">
    <property type="component" value="Linkage group 16"/>
</dbReference>
<dbReference type="PANTHER" id="PTHR30457">
    <property type="entry name" value="5'-NUCLEOTIDASE SURE"/>
    <property type="match status" value="1"/>
</dbReference>
<dbReference type="Pfam" id="PF01975">
    <property type="entry name" value="SurE"/>
    <property type="match status" value="1"/>
</dbReference>
<sequence length="413" mass="43572">MTTTPDSGRSNHLPASLVANLQSVLIGRGRSGGGDGEETGETKPTPSSEAEAEVEEETGAPSNAAEATVAESDPAGDGSEKVEKPVVLVTNADGIGSPGLTSLVEALVRGGQCDVSVCAPESNKSASAHSVTIRETLAVTSVEITGAKAFEVTGTPADCVSLALSGALFSWSRPALVISGINSGSVCGHQIFYSGAVAGAREALMHGIPSLCISLHWKKDESQESDFKDAVDICMPLIQAAIRDIEKGSFPRSCILNIGIPRFPSANKGFKLTRQSLWKLTPNWQAITANRNPSAAHFMSMHQSLGVQLAQLGKDASAAGAARRINAQRKTVEVESVAAAGKPETREVVKKFFRLEFLDKQQEDLDEDLDFRALEDGFITVTPLHIQLDVVPEIQALASAWLDSALTGEKEAQ</sequence>
<evidence type="ECO:0000256" key="2">
    <source>
        <dbReference type="ARBA" id="ARBA00022723"/>
    </source>
</evidence>
<dbReference type="PANTHER" id="PTHR30457:SF5">
    <property type="entry name" value="OS01G0709400 PROTEIN"/>
    <property type="match status" value="1"/>
</dbReference>
<dbReference type="GO" id="GO:0008252">
    <property type="term" value="F:nucleotidase activity"/>
    <property type="evidence" value="ECO:0007669"/>
    <property type="project" value="InterPro"/>
</dbReference>
<keyword evidence="6" id="KW-1185">Reference proteome</keyword>
<dbReference type="Gramene" id="Aco005864.1.mrna1">
    <property type="protein sequence ID" value="Aco005864.1.mrna1"/>
    <property type="gene ID" value="Aco005864.1.path1"/>
</dbReference>
<evidence type="ECO:0000313" key="7">
    <source>
        <dbReference type="RefSeq" id="XP_020105710.1"/>
    </source>
</evidence>
<accession>A0A6P5GK96</accession>
<dbReference type="RefSeq" id="XP_020105710.1">
    <property type="nucleotide sequence ID" value="XM_020250121.1"/>
</dbReference>
<evidence type="ECO:0000256" key="4">
    <source>
        <dbReference type="SAM" id="MobiDB-lite"/>
    </source>
</evidence>
<feature type="region of interest" description="Disordered" evidence="4">
    <location>
        <begin position="22"/>
        <end position="81"/>
    </location>
</feature>
<dbReference type="InterPro" id="IPR002828">
    <property type="entry name" value="SurE-like_Pase/nucleotidase"/>
</dbReference>
<evidence type="ECO:0000256" key="1">
    <source>
        <dbReference type="ARBA" id="ARBA00011062"/>
    </source>
</evidence>
<organism evidence="6 7">
    <name type="scientific">Ananas comosus</name>
    <name type="common">Pineapple</name>
    <name type="synonym">Ananas ananas</name>
    <dbReference type="NCBI Taxonomy" id="4615"/>
    <lineage>
        <taxon>Eukaryota</taxon>
        <taxon>Viridiplantae</taxon>
        <taxon>Streptophyta</taxon>
        <taxon>Embryophyta</taxon>
        <taxon>Tracheophyta</taxon>
        <taxon>Spermatophyta</taxon>
        <taxon>Magnoliopsida</taxon>
        <taxon>Liliopsida</taxon>
        <taxon>Poales</taxon>
        <taxon>Bromeliaceae</taxon>
        <taxon>Bromelioideae</taxon>
        <taxon>Ananas</taxon>
    </lineage>
</organism>
<dbReference type="InterPro" id="IPR030048">
    <property type="entry name" value="SurE"/>
</dbReference>
<evidence type="ECO:0000259" key="5">
    <source>
        <dbReference type="Pfam" id="PF01975"/>
    </source>
</evidence>
<dbReference type="OrthoDB" id="202825at2759"/>
<evidence type="ECO:0000313" key="6">
    <source>
        <dbReference type="Proteomes" id="UP000515123"/>
    </source>
</evidence>
<proteinExistence type="inferred from homology"/>
<dbReference type="InterPro" id="IPR036523">
    <property type="entry name" value="SurE-like_sf"/>
</dbReference>
<dbReference type="SUPFAM" id="SSF64167">
    <property type="entry name" value="SurE-like"/>
    <property type="match status" value="1"/>
</dbReference>
<dbReference type="GO" id="GO:0046872">
    <property type="term" value="F:metal ion binding"/>
    <property type="evidence" value="ECO:0007669"/>
    <property type="project" value="UniProtKB-KW"/>
</dbReference>
<keyword evidence="3" id="KW-0378">Hydrolase</keyword>
<dbReference type="GeneID" id="109722194"/>
<dbReference type="AlphaFoldDB" id="A0A6P5GK96"/>
<gene>
    <name evidence="7" type="primary">LOC109722194</name>
</gene>
<feature type="domain" description="Survival protein SurE-like phosphatase/nucleotidase" evidence="5">
    <location>
        <begin position="87"/>
        <end position="278"/>
    </location>
</feature>
<keyword evidence="2" id="KW-0479">Metal-binding</keyword>
<reference evidence="6" key="1">
    <citation type="journal article" date="2015" name="Nat. Genet.">
        <title>The pineapple genome and the evolution of CAM photosynthesis.</title>
        <authorList>
            <person name="Ming R."/>
            <person name="VanBuren R."/>
            <person name="Wai C.M."/>
            <person name="Tang H."/>
            <person name="Schatz M.C."/>
            <person name="Bowers J.E."/>
            <person name="Lyons E."/>
            <person name="Wang M.L."/>
            <person name="Chen J."/>
            <person name="Biggers E."/>
            <person name="Zhang J."/>
            <person name="Huang L."/>
            <person name="Zhang L."/>
            <person name="Miao W."/>
            <person name="Zhang J."/>
            <person name="Ye Z."/>
            <person name="Miao C."/>
            <person name="Lin Z."/>
            <person name="Wang H."/>
            <person name="Zhou H."/>
            <person name="Yim W.C."/>
            <person name="Priest H.D."/>
            <person name="Zheng C."/>
            <person name="Woodhouse M."/>
            <person name="Edger P.P."/>
            <person name="Guyot R."/>
            <person name="Guo H.B."/>
            <person name="Guo H."/>
            <person name="Zheng G."/>
            <person name="Singh R."/>
            <person name="Sharma A."/>
            <person name="Min X."/>
            <person name="Zheng Y."/>
            <person name="Lee H."/>
            <person name="Gurtowski J."/>
            <person name="Sedlazeck F.J."/>
            <person name="Harkess A."/>
            <person name="McKain M.R."/>
            <person name="Liao Z."/>
            <person name="Fang J."/>
            <person name="Liu J."/>
            <person name="Zhang X."/>
            <person name="Zhang Q."/>
            <person name="Hu W."/>
            <person name="Qin Y."/>
            <person name="Wang K."/>
            <person name="Chen L.Y."/>
            <person name="Shirley N."/>
            <person name="Lin Y.R."/>
            <person name="Liu L.Y."/>
            <person name="Hernandez A.G."/>
            <person name="Wright C.L."/>
            <person name="Bulone V."/>
            <person name="Tuskan G.A."/>
            <person name="Heath K."/>
            <person name="Zee F."/>
            <person name="Moore P.H."/>
            <person name="Sunkar R."/>
            <person name="Leebens-Mack J.H."/>
            <person name="Mockler T."/>
            <person name="Bennetzen J.L."/>
            <person name="Freeling M."/>
            <person name="Sankoff D."/>
            <person name="Paterson A.H."/>
            <person name="Zhu X."/>
            <person name="Yang X."/>
            <person name="Smith J.A."/>
            <person name="Cushman J.C."/>
            <person name="Paull R.E."/>
            <person name="Yu Q."/>
        </authorList>
    </citation>
    <scope>NUCLEOTIDE SEQUENCE [LARGE SCALE GENOMIC DNA]</scope>
    <source>
        <strain evidence="6">cv. F153</strain>
    </source>
</reference>
<dbReference type="Gene3D" id="3.40.1210.10">
    <property type="entry name" value="Survival protein SurE-like phosphatase/nucleotidase"/>
    <property type="match status" value="1"/>
</dbReference>
<dbReference type="NCBIfam" id="TIGR00087">
    <property type="entry name" value="surE"/>
    <property type="match status" value="1"/>
</dbReference>
<comment type="similarity">
    <text evidence="1">Belongs to the SurE nucleotidase family.</text>
</comment>
<evidence type="ECO:0000256" key="3">
    <source>
        <dbReference type="ARBA" id="ARBA00022801"/>
    </source>
</evidence>
<reference evidence="7" key="2">
    <citation type="submission" date="2025-08" db="UniProtKB">
        <authorList>
            <consortium name="RefSeq"/>
        </authorList>
    </citation>
    <scope>IDENTIFICATION</scope>
    <source>
        <tissue evidence="7">Leaf</tissue>
    </source>
</reference>
<dbReference type="HAMAP" id="MF_00060">
    <property type="entry name" value="SurE"/>
    <property type="match status" value="1"/>
</dbReference>
<protein>
    <submittedName>
        <fullName evidence="7">Uncharacterized protein LOC109722194</fullName>
    </submittedName>
</protein>